<dbReference type="PANTHER" id="PTHR13789:SF314">
    <property type="entry name" value="FAD-BINDING DOMAIN-CONTAINING PROTEIN"/>
    <property type="match status" value="1"/>
</dbReference>
<dbReference type="AlphaFoldDB" id="A0A1L7W0A6"/>
<sequence>MAKQDSPLDVVIIGAGLAGLLAARVLREKHNVKVYERSSTPIEVGAAINVGPNGVRILDTLGFDRSKAGSLPVGATNVFTKDGHLQLNEKNSYVVKYGADWLFQHRADLRGEFLRLATEDTGISGIPGRPAEVLWDQKVIDIDPEEGRITLSSGEHVKADLVIAADGIKSMVRPYVVGDAAFQTARPSGLSAFRFTLELDDIKSALKELPDILQADQPTCLSMVYSFDSTMRSVVMYPCRNFELLNFVCIVPDSSLKEKTTESWTASGDKEELMSLFSDFPSWVHDYFRIAKNIKLWQLRDQDPLPIYIRGRTVLIGDAAHAMTPHQGQGGTQAVEDAEGFRLFLQNGITSEHVPELLKDFDSVRRPRASQIQNNTRKAKNKRTAEEVYMFEKINWTYGGIMEELKAVKERKLVNVRGGNKAGCFPRTG</sequence>
<protein>
    <submittedName>
        <fullName evidence="7">Related to salicylate 1-monooxygenase</fullName>
    </submittedName>
</protein>
<dbReference type="PANTHER" id="PTHR13789">
    <property type="entry name" value="MONOOXYGENASE"/>
    <property type="match status" value="1"/>
</dbReference>
<proteinExistence type="inferred from homology"/>
<dbReference type="VEuPathDB" id="FungiDB:FPRO_11534"/>
<dbReference type="InterPro" id="IPR050493">
    <property type="entry name" value="FAD-dep_Monooxygenase_BioMet"/>
</dbReference>
<keyword evidence="3" id="KW-0274">FAD</keyword>
<dbReference type="Proteomes" id="UP000183971">
    <property type="component" value="Unassembled WGS sequence"/>
</dbReference>
<gene>
    <name evidence="7" type="ORF">FPRO_11534</name>
</gene>
<dbReference type="PRINTS" id="PR00420">
    <property type="entry name" value="RNGMNOXGNASE"/>
</dbReference>
<accession>A0A1L7W0A6</accession>
<evidence type="ECO:0000256" key="4">
    <source>
        <dbReference type="ARBA" id="ARBA00023002"/>
    </source>
</evidence>
<organism evidence="7 8">
    <name type="scientific">Fusarium proliferatum (strain ET1)</name>
    <name type="common">Orchid endophyte fungus</name>
    <dbReference type="NCBI Taxonomy" id="1227346"/>
    <lineage>
        <taxon>Eukaryota</taxon>
        <taxon>Fungi</taxon>
        <taxon>Dikarya</taxon>
        <taxon>Ascomycota</taxon>
        <taxon>Pezizomycotina</taxon>
        <taxon>Sordariomycetes</taxon>
        <taxon>Hypocreomycetidae</taxon>
        <taxon>Hypocreales</taxon>
        <taxon>Nectriaceae</taxon>
        <taxon>Fusarium</taxon>
        <taxon>Fusarium fujikuroi species complex</taxon>
    </lineage>
</organism>
<dbReference type="InterPro" id="IPR036188">
    <property type="entry name" value="FAD/NAD-bd_sf"/>
</dbReference>
<dbReference type="GO" id="GO:0004497">
    <property type="term" value="F:monooxygenase activity"/>
    <property type="evidence" value="ECO:0007669"/>
    <property type="project" value="UniProtKB-KW"/>
</dbReference>
<evidence type="ECO:0000256" key="2">
    <source>
        <dbReference type="ARBA" id="ARBA00022630"/>
    </source>
</evidence>
<keyword evidence="8" id="KW-1185">Reference proteome</keyword>
<dbReference type="GO" id="GO:0071949">
    <property type="term" value="F:FAD binding"/>
    <property type="evidence" value="ECO:0007669"/>
    <property type="project" value="InterPro"/>
</dbReference>
<keyword evidence="2" id="KW-0285">Flavoprotein</keyword>
<keyword evidence="4" id="KW-0560">Oxidoreductase</keyword>
<keyword evidence="5" id="KW-0503">Monooxygenase</keyword>
<evidence type="ECO:0000256" key="3">
    <source>
        <dbReference type="ARBA" id="ARBA00022827"/>
    </source>
</evidence>
<evidence type="ECO:0000259" key="6">
    <source>
        <dbReference type="Pfam" id="PF01494"/>
    </source>
</evidence>
<evidence type="ECO:0000313" key="7">
    <source>
        <dbReference type="EMBL" id="CZR46087.1"/>
    </source>
</evidence>
<dbReference type="InterPro" id="IPR002938">
    <property type="entry name" value="FAD-bd"/>
</dbReference>
<dbReference type="SUPFAM" id="SSF54373">
    <property type="entry name" value="FAD-linked reductases, C-terminal domain"/>
    <property type="match status" value="1"/>
</dbReference>
<evidence type="ECO:0000256" key="1">
    <source>
        <dbReference type="ARBA" id="ARBA00007992"/>
    </source>
</evidence>
<dbReference type="RefSeq" id="XP_031086621.1">
    <property type="nucleotide sequence ID" value="XM_031221021.1"/>
</dbReference>
<dbReference type="Gene3D" id="3.50.50.60">
    <property type="entry name" value="FAD/NAD(P)-binding domain"/>
    <property type="match status" value="1"/>
</dbReference>
<name>A0A1L7W0A6_FUSPR</name>
<comment type="caution">
    <text evidence="7">The sequence shown here is derived from an EMBL/GenBank/DDBJ whole genome shotgun (WGS) entry which is preliminary data.</text>
</comment>
<dbReference type="GeneID" id="42056403"/>
<dbReference type="EMBL" id="FJOF01000010">
    <property type="protein sequence ID" value="CZR46087.1"/>
    <property type="molecule type" value="Genomic_DNA"/>
</dbReference>
<feature type="domain" description="FAD-binding" evidence="6">
    <location>
        <begin position="9"/>
        <end position="375"/>
    </location>
</feature>
<dbReference type="SUPFAM" id="SSF51905">
    <property type="entry name" value="FAD/NAD(P)-binding domain"/>
    <property type="match status" value="1"/>
</dbReference>
<evidence type="ECO:0000313" key="8">
    <source>
        <dbReference type="Proteomes" id="UP000183971"/>
    </source>
</evidence>
<evidence type="ECO:0000256" key="5">
    <source>
        <dbReference type="ARBA" id="ARBA00023033"/>
    </source>
</evidence>
<comment type="similarity">
    <text evidence="1">Belongs to the paxM FAD-dependent monooxygenase family.</text>
</comment>
<reference evidence="8" key="1">
    <citation type="journal article" date="2016" name="Genome Biol. Evol.">
        <title>Comparative 'omics' of the Fusarium fujikuroi species complex highlights differences in genetic potential and metabolite synthesis.</title>
        <authorList>
            <person name="Niehaus E.-M."/>
            <person name="Muensterkoetter M."/>
            <person name="Proctor R.H."/>
            <person name="Brown D.W."/>
            <person name="Sharon A."/>
            <person name="Idan Y."/>
            <person name="Oren-Young L."/>
            <person name="Sieber C.M."/>
            <person name="Novak O."/>
            <person name="Pencik A."/>
            <person name="Tarkowska D."/>
            <person name="Hromadova K."/>
            <person name="Freeman S."/>
            <person name="Maymon M."/>
            <person name="Elazar M."/>
            <person name="Youssef S.A."/>
            <person name="El-Shabrawy E.S.M."/>
            <person name="Shalaby A.B.A."/>
            <person name="Houterman P."/>
            <person name="Brock N.L."/>
            <person name="Burkhardt I."/>
            <person name="Tsavkelova E.A."/>
            <person name="Dickschat J.S."/>
            <person name="Galuszka P."/>
            <person name="Gueldener U."/>
            <person name="Tudzynski B."/>
        </authorList>
    </citation>
    <scope>NUCLEOTIDE SEQUENCE [LARGE SCALE GENOMIC DNA]</scope>
    <source>
        <strain evidence="8">ET1</strain>
    </source>
</reference>
<dbReference type="Pfam" id="PF01494">
    <property type="entry name" value="FAD_binding_3"/>
    <property type="match status" value="1"/>
</dbReference>